<evidence type="ECO:0000259" key="12">
    <source>
        <dbReference type="SMART" id="SM00848"/>
    </source>
</evidence>
<dbReference type="GO" id="GO:0008234">
    <property type="term" value="F:cysteine-type peptidase activity"/>
    <property type="evidence" value="ECO:0007669"/>
    <property type="project" value="InterPro"/>
</dbReference>
<evidence type="ECO:0000256" key="9">
    <source>
        <dbReference type="ARBA" id="ARBA00023180"/>
    </source>
</evidence>
<dbReference type="OMA" id="NGYRKPC"/>
<keyword evidence="6 10" id="KW-0472">Membrane</keyword>
<dbReference type="InterPro" id="IPR013201">
    <property type="entry name" value="Prot_inhib_I29"/>
</dbReference>
<evidence type="ECO:0000256" key="2">
    <source>
        <dbReference type="ARBA" id="ARBA00008455"/>
    </source>
</evidence>
<sequence>MEYHVEYDSKESGKTEKEAFVQNSFKETNGKGRKRLFFILSVSVIGLLAGSAFYFTRMDKNTNDEPQDNTTYGVSNSDDFIITSLLKSPGGKKFIVSKLKELISSYDEDVNLNKARRESTEAKSTSVATINQQKHGNFKVPTNVNINFADSRFLMTNLENVNSFYLFIKEHGKEYKTPEEMQQRYLAFAENFAKVKAHNSKKNVLYQKGMNKFGDMSFEEFEKKYLTLKSSDLKAYKGKLNIVSNYEDVIDRYKPKDATFDRTNYDWRLHKGVTPVKDQGDCGSCWAFSTVGTVESQYSIRKNELVSLSEQQMVDCSRQNNGCDGGNIIKAFEDMIEMGGLCENKEYPYVENVPEMCKYKSCEKKYKINTFVEVPQYNFKEAVRFLGPLSVSVAVSDDFAFYQGGIFDGECGRETNHAVILVGFGVEDIYDSDTNTTKTHYYYIIKNSWGASWGERGFIRMETDINGYRKPCSLGLEALAVLVE</sequence>
<organism evidence="13 14">
    <name type="scientific">Plasmodium fragile</name>
    <dbReference type="NCBI Taxonomy" id="5857"/>
    <lineage>
        <taxon>Eukaryota</taxon>
        <taxon>Sar</taxon>
        <taxon>Alveolata</taxon>
        <taxon>Apicomplexa</taxon>
        <taxon>Aconoidasida</taxon>
        <taxon>Haemosporida</taxon>
        <taxon>Plasmodiidae</taxon>
        <taxon>Plasmodium</taxon>
        <taxon>Plasmodium (Plasmodium)</taxon>
    </lineage>
</organism>
<keyword evidence="7" id="KW-0865">Zymogen</keyword>
<dbReference type="Gene3D" id="3.90.70.10">
    <property type="entry name" value="Cysteine proteinases"/>
    <property type="match status" value="1"/>
</dbReference>
<gene>
    <name evidence="13" type="ORF">AK88_04247</name>
</gene>
<dbReference type="Gene3D" id="1.10.287.2250">
    <property type="match status" value="1"/>
</dbReference>
<name>A0A0D9QGJ8_PLAFR</name>
<dbReference type="GO" id="GO:0006508">
    <property type="term" value="P:proteolysis"/>
    <property type="evidence" value="ECO:0007669"/>
    <property type="project" value="InterPro"/>
</dbReference>
<evidence type="ECO:0000256" key="10">
    <source>
        <dbReference type="SAM" id="Phobius"/>
    </source>
</evidence>
<reference evidence="13 14" key="1">
    <citation type="submission" date="2014-03" db="EMBL/GenBank/DDBJ databases">
        <title>The Genome Sequence of Plasmodium fragile nilgiri.</title>
        <authorList>
            <consortium name="The Broad Institute Genomics Platform"/>
            <consortium name="The Broad Institute Genome Sequencing Center for Infectious Disease"/>
            <person name="Neafsey D."/>
            <person name="Duraisingh M."/>
            <person name="Young S.K."/>
            <person name="Zeng Q."/>
            <person name="Gargeya S."/>
            <person name="Abouelleil A."/>
            <person name="Alvarado L."/>
            <person name="Chapman S.B."/>
            <person name="Gainer-Dewar J."/>
            <person name="Goldberg J."/>
            <person name="Griggs A."/>
            <person name="Gujja S."/>
            <person name="Hansen M."/>
            <person name="Howarth C."/>
            <person name="Imamovic A."/>
            <person name="Larimer J."/>
            <person name="Pearson M."/>
            <person name="Poon T.W."/>
            <person name="Priest M."/>
            <person name="Roberts A."/>
            <person name="Saif S."/>
            <person name="Shea T."/>
            <person name="Sykes S."/>
            <person name="Wortman J."/>
            <person name="Nusbaum C."/>
            <person name="Birren B."/>
        </authorList>
    </citation>
    <scope>NUCLEOTIDE SEQUENCE [LARGE SCALE GENOMIC DNA]</scope>
    <source>
        <strain evidence="14">nilgiri</strain>
    </source>
</reference>
<evidence type="ECO:0000256" key="4">
    <source>
        <dbReference type="ARBA" id="ARBA00022968"/>
    </source>
</evidence>
<evidence type="ECO:0000313" key="13">
    <source>
        <dbReference type="EMBL" id="KJP86124.1"/>
    </source>
</evidence>
<evidence type="ECO:0000256" key="5">
    <source>
        <dbReference type="ARBA" id="ARBA00022989"/>
    </source>
</evidence>
<dbReference type="EMBL" id="KQ001701">
    <property type="protein sequence ID" value="KJP86124.1"/>
    <property type="molecule type" value="Genomic_DNA"/>
</dbReference>
<dbReference type="CDD" id="cd02248">
    <property type="entry name" value="Peptidase_C1A"/>
    <property type="match status" value="1"/>
</dbReference>
<feature type="domain" description="Cathepsin propeptide inhibitor" evidence="12">
    <location>
        <begin position="164"/>
        <end position="221"/>
    </location>
</feature>
<keyword evidence="8" id="KW-1015">Disulfide bond</keyword>
<dbReference type="InterPro" id="IPR000668">
    <property type="entry name" value="Peptidase_C1A_C"/>
</dbReference>
<dbReference type="SMART" id="SM00848">
    <property type="entry name" value="Inhibitor_I29"/>
    <property type="match status" value="1"/>
</dbReference>
<accession>A0A0D9QGJ8</accession>
<evidence type="ECO:0008006" key="15">
    <source>
        <dbReference type="Google" id="ProtNLM"/>
    </source>
</evidence>
<feature type="transmembrane region" description="Helical" evidence="10">
    <location>
        <begin position="36"/>
        <end position="55"/>
    </location>
</feature>
<dbReference type="PRINTS" id="PR00705">
    <property type="entry name" value="PAPAIN"/>
</dbReference>
<keyword evidence="5 10" id="KW-1133">Transmembrane helix</keyword>
<evidence type="ECO:0000313" key="14">
    <source>
        <dbReference type="Proteomes" id="UP000054561"/>
    </source>
</evidence>
<keyword evidence="14" id="KW-1185">Reference proteome</keyword>
<evidence type="ECO:0000259" key="11">
    <source>
        <dbReference type="SMART" id="SM00645"/>
    </source>
</evidence>
<dbReference type="PANTHER" id="PTHR12411">
    <property type="entry name" value="CYSTEINE PROTEASE FAMILY C1-RELATED"/>
    <property type="match status" value="1"/>
</dbReference>
<evidence type="ECO:0000256" key="8">
    <source>
        <dbReference type="ARBA" id="ARBA00023157"/>
    </source>
</evidence>
<dbReference type="Proteomes" id="UP000054561">
    <property type="component" value="Unassembled WGS sequence"/>
</dbReference>
<dbReference type="OrthoDB" id="190265at2759"/>
<proteinExistence type="inferred from homology"/>
<comment type="similarity">
    <text evidence="2">Belongs to the peptidase C1 family.</text>
</comment>
<dbReference type="VEuPathDB" id="PlasmoDB:AK88_04247"/>
<dbReference type="Pfam" id="PF00112">
    <property type="entry name" value="Peptidase_C1"/>
    <property type="match status" value="1"/>
</dbReference>
<dbReference type="Pfam" id="PF08246">
    <property type="entry name" value="Inhibitor_I29"/>
    <property type="match status" value="1"/>
</dbReference>
<keyword evidence="9" id="KW-0325">Glycoprotein</keyword>
<evidence type="ECO:0000256" key="7">
    <source>
        <dbReference type="ARBA" id="ARBA00023145"/>
    </source>
</evidence>
<dbReference type="PROSITE" id="PS00139">
    <property type="entry name" value="THIOL_PROTEASE_CYS"/>
    <property type="match status" value="1"/>
</dbReference>
<dbReference type="InterPro" id="IPR013128">
    <property type="entry name" value="Peptidase_C1A"/>
</dbReference>
<dbReference type="RefSeq" id="XP_012337280.1">
    <property type="nucleotide sequence ID" value="XM_012481857.1"/>
</dbReference>
<protein>
    <recommendedName>
        <fullName evidence="15">Vivapain-2</fullName>
    </recommendedName>
</protein>
<evidence type="ECO:0000256" key="6">
    <source>
        <dbReference type="ARBA" id="ARBA00023136"/>
    </source>
</evidence>
<keyword evidence="3 10" id="KW-0812">Transmembrane</keyword>
<dbReference type="MEROPS" id="C01.063"/>
<dbReference type="SMART" id="SM00645">
    <property type="entry name" value="Pept_C1"/>
    <property type="match status" value="1"/>
</dbReference>
<dbReference type="GO" id="GO:0016020">
    <property type="term" value="C:membrane"/>
    <property type="evidence" value="ECO:0007669"/>
    <property type="project" value="UniProtKB-SubCell"/>
</dbReference>
<dbReference type="GeneID" id="24269561"/>
<evidence type="ECO:0000256" key="1">
    <source>
        <dbReference type="ARBA" id="ARBA00004606"/>
    </source>
</evidence>
<dbReference type="InterPro" id="IPR039417">
    <property type="entry name" value="Peptidase_C1A_papain-like"/>
</dbReference>
<dbReference type="SUPFAM" id="SSF54001">
    <property type="entry name" value="Cysteine proteinases"/>
    <property type="match status" value="1"/>
</dbReference>
<keyword evidence="4" id="KW-0735">Signal-anchor</keyword>
<evidence type="ECO:0000256" key="3">
    <source>
        <dbReference type="ARBA" id="ARBA00022692"/>
    </source>
</evidence>
<comment type="subcellular location">
    <subcellularLocation>
        <location evidence="1">Membrane</location>
        <topology evidence="1">Single-pass type II membrane protein</topology>
    </subcellularLocation>
</comment>
<dbReference type="AlphaFoldDB" id="A0A0D9QGJ8"/>
<dbReference type="InterPro" id="IPR038765">
    <property type="entry name" value="Papain-like_cys_pep_sf"/>
</dbReference>
<dbReference type="InterPro" id="IPR000169">
    <property type="entry name" value="Pept_cys_AS"/>
</dbReference>
<feature type="domain" description="Peptidase C1A papain C-terminal" evidence="11">
    <location>
        <begin position="261"/>
        <end position="482"/>
    </location>
</feature>